<dbReference type="AlphaFoldDB" id="A0A9W6TDN7"/>
<evidence type="ECO:0000313" key="1">
    <source>
        <dbReference type="EMBL" id="GMF11255.1"/>
    </source>
</evidence>
<dbReference type="Proteomes" id="UP001165083">
    <property type="component" value="Unassembled WGS sequence"/>
</dbReference>
<proteinExistence type="predicted"/>
<sequence>MQRREHHCKRGDLGKGYCGSLVGDKITANGVISGIPALFGTFRLARLLSSLVQVLLHQPLPPLLPQALLQPLPQPWQQLPSQEQSQSHPQQSQLPQSQFPQALILIEGTAGGVGLTCGVGGLFRFDIDRTGNACQGVVGVPYDILRRILK</sequence>
<keyword evidence="2" id="KW-1185">Reference proteome</keyword>
<comment type="caution">
    <text evidence="1">The sequence shown here is derived from an EMBL/GenBank/DDBJ whole genome shotgun (WGS) entry which is preliminary data.</text>
</comment>
<protein>
    <submittedName>
        <fullName evidence="1">Unnamed protein product</fullName>
    </submittedName>
</protein>
<reference evidence="1" key="1">
    <citation type="submission" date="2023-04" db="EMBL/GenBank/DDBJ databases">
        <title>Phytophthora lilii NBRC 32176.</title>
        <authorList>
            <person name="Ichikawa N."/>
            <person name="Sato H."/>
            <person name="Tonouchi N."/>
        </authorList>
    </citation>
    <scope>NUCLEOTIDE SEQUENCE</scope>
    <source>
        <strain evidence="1">NBRC 32176</strain>
    </source>
</reference>
<organism evidence="1 2">
    <name type="scientific">Phytophthora lilii</name>
    <dbReference type="NCBI Taxonomy" id="2077276"/>
    <lineage>
        <taxon>Eukaryota</taxon>
        <taxon>Sar</taxon>
        <taxon>Stramenopiles</taxon>
        <taxon>Oomycota</taxon>
        <taxon>Peronosporomycetes</taxon>
        <taxon>Peronosporales</taxon>
        <taxon>Peronosporaceae</taxon>
        <taxon>Phytophthora</taxon>
    </lineage>
</organism>
<evidence type="ECO:0000313" key="2">
    <source>
        <dbReference type="Proteomes" id="UP001165083"/>
    </source>
</evidence>
<name>A0A9W6TDN7_9STRA</name>
<dbReference type="EMBL" id="BSXW01000070">
    <property type="protein sequence ID" value="GMF11255.1"/>
    <property type="molecule type" value="Genomic_DNA"/>
</dbReference>
<accession>A0A9W6TDN7</accession>
<gene>
    <name evidence="1" type="ORF">Plil01_000198000</name>
</gene>